<dbReference type="SUPFAM" id="SSF54160">
    <property type="entry name" value="Chromo domain-like"/>
    <property type="match status" value="2"/>
</dbReference>
<dbReference type="GO" id="GO:0005634">
    <property type="term" value="C:nucleus"/>
    <property type="evidence" value="ECO:0007669"/>
    <property type="project" value="UniProtKB-SubCell"/>
</dbReference>
<dbReference type="Pfam" id="PF07533">
    <property type="entry name" value="BRK"/>
    <property type="match status" value="2"/>
</dbReference>
<dbReference type="InterPro" id="IPR056342">
    <property type="entry name" value="HTH_CHD6-9"/>
</dbReference>
<dbReference type="InterPro" id="IPR038718">
    <property type="entry name" value="SNF2-like_sf"/>
</dbReference>
<dbReference type="SUPFAM" id="SSF160481">
    <property type="entry name" value="BRK domain-like"/>
    <property type="match status" value="2"/>
</dbReference>
<comment type="similarity">
    <text evidence="2">Belongs to the SNF2/RAD54 helicase family.</text>
</comment>
<feature type="compositionally biased region" description="Low complexity" evidence="14">
    <location>
        <begin position="2977"/>
        <end position="2989"/>
    </location>
</feature>
<dbReference type="GO" id="GO:0016787">
    <property type="term" value="F:hydrolase activity"/>
    <property type="evidence" value="ECO:0007669"/>
    <property type="project" value="UniProtKB-KW"/>
</dbReference>
<keyword evidence="6" id="KW-0378">Hydrolase</keyword>
<dbReference type="Gene3D" id="1.10.10.60">
    <property type="entry name" value="Homeodomain-like"/>
    <property type="match status" value="2"/>
</dbReference>
<evidence type="ECO:0008006" key="20">
    <source>
        <dbReference type="Google" id="ProtNLM"/>
    </source>
</evidence>
<feature type="region of interest" description="Disordered" evidence="14">
    <location>
        <begin position="815"/>
        <end position="848"/>
    </location>
</feature>
<evidence type="ECO:0000256" key="1">
    <source>
        <dbReference type="ARBA" id="ARBA00004123"/>
    </source>
</evidence>
<feature type="region of interest" description="Disordered" evidence="14">
    <location>
        <begin position="102"/>
        <end position="282"/>
    </location>
</feature>
<evidence type="ECO:0000259" key="16">
    <source>
        <dbReference type="PROSITE" id="PS51192"/>
    </source>
</evidence>
<evidence type="ECO:0000259" key="15">
    <source>
        <dbReference type="PROSITE" id="PS50013"/>
    </source>
</evidence>
<evidence type="ECO:0000256" key="4">
    <source>
        <dbReference type="ARBA" id="ARBA00022737"/>
    </source>
</evidence>
<evidence type="ECO:0000256" key="6">
    <source>
        <dbReference type="ARBA" id="ARBA00022801"/>
    </source>
</evidence>
<comment type="subcellular location">
    <subcellularLocation>
        <location evidence="1">Nucleus</location>
    </subcellularLocation>
</comment>
<dbReference type="Proteomes" id="UP001239994">
    <property type="component" value="Unassembled WGS sequence"/>
</dbReference>
<dbReference type="InterPro" id="IPR000953">
    <property type="entry name" value="Chromo/chromo_shadow_dom"/>
</dbReference>
<evidence type="ECO:0000256" key="12">
    <source>
        <dbReference type="ARBA" id="ARBA00023242"/>
    </source>
</evidence>
<feature type="compositionally biased region" description="Low complexity" evidence="14">
    <location>
        <begin position="556"/>
        <end position="568"/>
    </location>
</feature>
<evidence type="ECO:0000256" key="10">
    <source>
        <dbReference type="ARBA" id="ARBA00023125"/>
    </source>
</evidence>
<feature type="region of interest" description="Disordered" evidence="14">
    <location>
        <begin position="2232"/>
        <end position="2473"/>
    </location>
</feature>
<feature type="compositionally biased region" description="Polar residues" evidence="14">
    <location>
        <begin position="2232"/>
        <end position="2265"/>
    </location>
</feature>
<evidence type="ECO:0000313" key="18">
    <source>
        <dbReference type="EMBL" id="KAK1802528.1"/>
    </source>
</evidence>
<dbReference type="InterPro" id="IPR037259">
    <property type="entry name" value="BRK_sf"/>
</dbReference>
<feature type="compositionally biased region" description="Basic residues" evidence="14">
    <location>
        <begin position="2350"/>
        <end position="2366"/>
    </location>
</feature>
<keyword evidence="11" id="KW-0804">Transcription</keyword>
<dbReference type="GO" id="GO:0005524">
    <property type="term" value="F:ATP binding"/>
    <property type="evidence" value="ECO:0007669"/>
    <property type="project" value="UniProtKB-KW"/>
</dbReference>
<sequence>KSSSLCNESVTDVIMDFFGDTNLFEGLTQDLAQDCFSSEPVSLADELDLGPGFDPLQMNPVEPEKHPGMVASSVPSASQHGVHYSQQMGQFDGMKVQTSMAQSYSSPVGNNSVGGPFLTQSSHFQEPSLNQTPQTNGLYSSNSPIWAEQRANAYQHQQIHHQHQPLQQQQQQQHHLKQQMHPPQFPHQLPHCQAQQQRQHQYGQQHPHLQQGRQVLGQQQLSARHQMPHQQLHQHSKAYQDHHSFYYPGSADSHQSHHGSMNSEGSPLYSGSEQGPRAQSGPYMEVPMIPATSQQQSRYQLAQGVQGFPAVPEVEDSNLGFHVQSSPGAYTLSSCSASLASSYPSQYPFPGQPSAVVNATQPPQAALTKTTAAMPSASGLGGSESGCPFLADPVMEQQQRTQNQGPGPWKPAPDTYGTAEMFSEGLNSFAGANGHFSQPNKGCDNQGVTSGGFQGLAEALLDHPHGGIEGLGDGHDLLGDELLPQLEAFVQEETSNRSWSNARPGEDPNEEPEDDEEREEDMAYEEALSLCYESQPPKNSNGPSSQARLLSPPMKSGSSSSSSSSRSSASERRAHKRQQMEVPALEDKQQKANRIISEAIAKARERGEKNIPRVMTPDSFPCSSQLHAHRASARPRAQEKSCKKARIVPSSKPKQKTKIGCPDFVITVLTDDRLSAFLRGSRIVRRHRTGSVAELRQKLTVTAWESVLGRYSLTVDQPCRLSLLAALSVESGRNLIPDQDFRTDVTHKRRLGSVQELACLGAGSQRRRSVQGSHVGRREVARSGCPFKYRGTPGGLRLRRCRKIVIKFSKKKKRKTESSEELSDDEPPPRRPSKDKDSKRRSNRQVKRKRYVEELDARVSDDDVKELVKAKKLNSSAPREPAVQLFVENPSEEDAAVVDKIMASRVVKKEVSPGVMAEVEEFFVKYKNYSYLHCEWSTEQQLEKDKRIQQKIKRFKIKQAQRAHFFADMEEEPFNPDYVEVDRVLEVSFCEDKDTGEPVVYYLVKWCSLPYEDSTWELKEDVDQSKIEEFEQLQGVRPDCRRVERPPATHWKKREHSREYRNANSLRDYQLEGVNWLLFNWYNRRNCILADEMGLGKTIQSITFLQEIHCVGIKGPFLIIAPLSTITNWEREFRTWTHLNVIVYHGSVLSRQMLQQYEMYFRDPQGRVVRGTYRFQAVITTFEMILGGCPELNAIDWRCVIIDEAHRLKNKNCKLLEGFKLMSLEHKVLLTGTPLQNTVEELFSLLHFLEPTRFPSENTFMQEFGDLKTEEQVQKLQAILKPMMLRRLKEDVEKKLAPKEETIIEVELTNIQKKYYRAILEKNFSFLAKGAGQANVPNLVNTMMELRKCCNHPYLIKGAEEKILEDFREVYSAASPDFHLQAMVQSAGKLVLIDKLLPKMKAGGHKVLIFSQMVRCLDILEDYLIQRRYLYERIDGRVRGNLRQAAIDRFSKPDSDRFVFLLCTRAGGLGINLTAADTCIIFDSDWNPQNDLQAQARCHRIGQNKAVKVYRLITRNSYEREMFDRASLKLGLDKAVLQSMSGRDNSLGGGGVSQRQQIQQQLSKKEIEDLLRRGAYGALMDEEDEGAKFCEEDIDQILQRRTKTITIESEGRGSTFAKASFVASGNRTDISLDDPNFWDKWAKKAELDLDAVNGRNSLVIDTPRVRKQTRPFSATKDELAELSEGESSGDDKPKLRRPHDRLNSYGRTECFRVEKNLLVYGWGRWRDILQHGRFKRPLSERDVEWICRALLAYCLVHYRGDDKIKSFMWDLIAPTEDGRTKELQNHLGLSTPVPRGRKGKKMKTQSSTFDIQKAEWIRKHNPEHMLSDDGYKKHLKHHCNKVLLRVRMLYYLKQEIIGAQNQKVLDGAEASEMEIWVPEPDHSELPVLWWDSLADKCLLIGVYKHGYEKYNTIRADPALCFLERVGRPDEKAIAAEQRGNDFMDGDVDDPEYKPAPALLKDDMEDDASSPGDLVITDTGGEGGSMLDGGGGSLGSGAGVYWPSPSALTARLRRLITASQRFTKSRQILQIHQSQQSVTPDLCPLPPTLSETLNPKMAAKIERQQRWTRREEADFYRVVSTFGVVFDPDLGHFDWTKFRAMARLHKKTDESLQKYLCAFTAMCRRVCRLPTREGDVVDPALSIQPITEERASRTLYRVELLRQVREQVLRHPQLYDRLALCQPGPDLPVWWEPGPHDRDLLIGAAKHGVSRTDYHILRDPELSFMTAQRNYSQNKGALAPSQAQNQAQLPGRSRTPTPLLQSQSQALGAPASPLADPARREEEPVAKAEALSEGEEESGQRLEQAERWSPTVRPPTPTGEGEREGSEKGTESERRMVAARTKPLAPNAAARKPKKTSKRSRREARKRSGSDSDSDASSSSSSSSSSSRSSSSSSSSSRSGSSSSSSSSSCSSGSSSSSSSSSSSEESDGEDVPKNTSTVPGVKGFDEDSIASHSTTQDDMQDSQVTNGITNLSHPFQGGYMLAASYWPKDRVMINRLDSICQAVLKGKWPGSRRVYEGNAVASFYTTKLLDNAACLADDPAASPQGSKVKKHDAEREKEFSVKINDQEGSLKLTFQKQGPPVKRPGEESVLSQQQYLARLQELQSASDSSLTDYTKSQNSYPQGLAGQMHLNGVVGDQLVVKKRRGRRKNVEGTDLLFMNKNRPAAPSERTPPTWGGGAATGAGISQGIGGPLDTESRVPVINLNDGTRLAGDDAPRRKDLEQWLKEHPGFVADVGAFIPGVNKMQFQDGRPKQKRHRCRNPNKIDVNSLTGEERVQIINRRNARKIGGAFAPPLKDLCRFLQENPEYGVPPEWADVVKQSGYLPENMFDRILTGPIVPEEVSRRGRRPKNALAKAAAAVAGGNAAPGLNPLLANGLLGGLDLGSLQALQSLQSLQLTAGLMGLPADPANVAAMLPMMLSGMAGLPNLLGMSGLLGKQEASAGTAATEGEDAGKKRSRDPTARASSVDSEAERTEGQSSAASSSTAPGSAQLSASSSGHPMALNPLLLSGMLYPGMLLNPGLNLPVANQPQATNTQSAPPAQPAPSEAMRQRPGQSKEKDEDEGEPEEQKENSGPEGSGKAESSSSESESSSSSSSEDSDSSDED</sequence>
<name>A0AAD8ZND5_9TELE</name>
<feature type="region of interest" description="Disordered" evidence="14">
    <location>
        <begin position="1676"/>
        <end position="1700"/>
    </location>
</feature>
<dbReference type="SMART" id="SM00487">
    <property type="entry name" value="DEXDc"/>
    <property type="match status" value="1"/>
</dbReference>
<dbReference type="CDD" id="cd18663">
    <property type="entry name" value="CD2_tandem_CHD5-9_like"/>
    <property type="match status" value="1"/>
</dbReference>
<keyword evidence="7" id="KW-0067">ATP-binding</keyword>
<evidence type="ECO:0000259" key="17">
    <source>
        <dbReference type="PROSITE" id="PS51194"/>
    </source>
</evidence>
<dbReference type="InterPro" id="IPR027417">
    <property type="entry name" value="P-loop_NTPase"/>
</dbReference>
<dbReference type="InterPro" id="IPR023780">
    <property type="entry name" value="Chromo_domain"/>
</dbReference>
<keyword evidence="5" id="KW-0547">Nucleotide-binding</keyword>
<dbReference type="PANTHER" id="PTHR46850:SF1">
    <property type="entry name" value="CHROMODOMAIN-HELICASE-DNA-BINDING PROTEIN 9"/>
    <property type="match status" value="1"/>
</dbReference>
<feature type="region of interest" description="Disordered" evidence="14">
    <location>
        <begin position="3026"/>
        <end position="3104"/>
    </location>
</feature>
<feature type="non-terminal residue" evidence="18">
    <location>
        <position position="1"/>
    </location>
</feature>
<dbReference type="CDD" id="cd18668">
    <property type="entry name" value="CD1_tandem_CHD5-9_like"/>
    <property type="match status" value="1"/>
</dbReference>
<dbReference type="FunFam" id="3.40.5.120:FF:000002">
    <property type="entry name" value="chromodomain-helicase-DNA-binding protein 9 isoform X1"/>
    <property type="match status" value="1"/>
</dbReference>
<evidence type="ECO:0000256" key="14">
    <source>
        <dbReference type="SAM" id="MobiDB-lite"/>
    </source>
</evidence>
<dbReference type="InterPro" id="IPR049730">
    <property type="entry name" value="SNF2/RAD54-like_C"/>
</dbReference>
<dbReference type="Pfam" id="PF00271">
    <property type="entry name" value="Helicase_C"/>
    <property type="match status" value="1"/>
</dbReference>
<feature type="region of interest" description="Disordered" evidence="14">
    <location>
        <begin position="492"/>
        <end position="591"/>
    </location>
</feature>
<feature type="compositionally biased region" description="Basic and acidic residues" evidence="14">
    <location>
        <begin position="2950"/>
        <end position="2960"/>
    </location>
</feature>
<dbReference type="PANTHER" id="PTHR46850">
    <property type="entry name" value="CHROMODOMAIN-HELICASE-DNA-BINDING PROTEIN 9"/>
    <property type="match status" value="1"/>
</dbReference>
<evidence type="ECO:0000256" key="8">
    <source>
        <dbReference type="ARBA" id="ARBA00022853"/>
    </source>
</evidence>
<dbReference type="Pfam" id="PF00385">
    <property type="entry name" value="Chromo"/>
    <property type="match status" value="2"/>
</dbReference>
<feature type="compositionally biased region" description="Basic and acidic residues" evidence="14">
    <location>
        <begin position="2319"/>
        <end position="2335"/>
    </location>
</feature>
<evidence type="ECO:0000256" key="11">
    <source>
        <dbReference type="ARBA" id="ARBA00023163"/>
    </source>
</evidence>
<dbReference type="SMART" id="SM00298">
    <property type="entry name" value="CHROMO"/>
    <property type="match status" value="2"/>
</dbReference>
<dbReference type="Pfam" id="PF00176">
    <property type="entry name" value="SNF2-rel_dom"/>
    <property type="match status" value="1"/>
</dbReference>
<organism evidence="18 19">
    <name type="scientific">Electrophorus voltai</name>
    <dbReference type="NCBI Taxonomy" id="2609070"/>
    <lineage>
        <taxon>Eukaryota</taxon>
        <taxon>Metazoa</taxon>
        <taxon>Chordata</taxon>
        <taxon>Craniata</taxon>
        <taxon>Vertebrata</taxon>
        <taxon>Euteleostomi</taxon>
        <taxon>Actinopterygii</taxon>
        <taxon>Neopterygii</taxon>
        <taxon>Teleostei</taxon>
        <taxon>Ostariophysi</taxon>
        <taxon>Gymnotiformes</taxon>
        <taxon>Gymnotoidei</taxon>
        <taxon>Gymnotidae</taxon>
        <taxon>Electrophorus</taxon>
    </lineage>
</organism>
<dbReference type="Gene3D" id="3.40.50.10810">
    <property type="entry name" value="Tandem AAA-ATPase domain"/>
    <property type="match status" value="1"/>
</dbReference>
<feature type="region of interest" description="Disordered" evidence="14">
    <location>
        <begin position="630"/>
        <end position="654"/>
    </location>
</feature>
<feature type="domain" description="Chromo" evidence="15">
    <location>
        <begin position="896"/>
        <end position="955"/>
    </location>
</feature>
<keyword evidence="3" id="KW-0597">Phosphoprotein</keyword>
<dbReference type="FunFam" id="3.40.50.10810:FF:000003">
    <property type="entry name" value="chromodomain-helicase-DNA-binding protein 8 isoform X4"/>
    <property type="match status" value="1"/>
</dbReference>
<evidence type="ECO:0000256" key="13">
    <source>
        <dbReference type="ARBA" id="ARBA00049360"/>
    </source>
</evidence>
<feature type="compositionally biased region" description="Basic and acidic residues" evidence="14">
    <location>
        <begin position="2276"/>
        <end position="2285"/>
    </location>
</feature>
<evidence type="ECO:0000256" key="7">
    <source>
        <dbReference type="ARBA" id="ARBA00022840"/>
    </source>
</evidence>
<dbReference type="SUPFAM" id="SSF52540">
    <property type="entry name" value="P-loop containing nucleoside triphosphate hydrolases"/>
    <property type="match status" value="2"/>
</dbReference>
<feature type="domain" description="Helicase C-terminal" evidence="17">
    <location>
        <begin position="1392"/>
        <end position="1548"/>
    </location>
</feature>
<keyword evidence="8" id="KW-0156">Chromatin regulator</keyword>
<evidence type="ECO:0000256" key="5">
    <source>
        <dbReference type="ARBA" id="ARBA00022741"/>
    </source>
</evidence>
<dbReference type="PROSITE" id="PS51194">
    <property type="entry name" value="HELICASE_CTER"/>
    <property type="match status" value="1"/>
</dbReference>
<accession>A0AAD8ZND5</accession>
<dbReference type="SMART" id="SM00490">
    <property type="entry name" value="HELICc"/>
    <property type="match status" value="1"/>
</dbReference>
<keyword evidence="19" id="KW-1185">Reference proteome</keyword>
<dbReference type="SMART" id="SM00592">
    <property type="entry name" value="BRK"/>
    <property type="match status" value="2"/>
</dbReference>
<dbReference type="FunFam" id="3.40.5.120:FF:000003">
    <property type="entry name" value="chromodomain-helicase-DNA-binding protein 9 isoform X1"/>
    <property type="match status" value="1"/>
</dbReference>
<keyword evidence="9" id="KW-0805">Transcription regulation</keyword>
<gene>
    <name evidence="18" type="ORF">P4O66_021813</name>
</gene>
<feature type="compositionally biased region" description="Low complexity" evidence="14">
    <location>
        <begin position="3026"/>
        <end position="3038"/>
    </location>
</feature>
<evidence type="ECO:0000256" key="9">
    <source>
        <dbReference type="ARBA" id="ARBA00023015"/>
    </source>
</evidence>
<feature type="compositionally biased region" description="Polar residues" evidence="14">
    <location>
        <begin position="258"/>
        <end position="273"/>
    </location>
</feature>
<dbReference type="PROSITE" id="PS50013">
    <property type="entry name" value="CHROMO_2"/>
    <property type="match status" value="2"/>
</dbReference>
<feature type="compositionally biased region" description="Polar residues" evidence="14">
    <location>
        <begin position="492"/>
        <end position="501"/>
    </location>
</feature>
<dbReference type="InterPro" id="IPR001650">
    <property type="entry name" value="Helicase_C-like"/>
</dbReference>
<feature type="compositionally biased region" description="Polar residues" evidence="14">
    <location>
        <begin position="102"/>
        <end position="144"/>
    </location>
</feature>
<dbReference type="InterPro" id="IPR006576">
    <property type="entry name" value="BRK_domain"/>
</dbReference>
<dbReference type="Pfam" id="PF23078">
    <property type="entry name" value="HTH_CHD6-9"/>
    <property type="match status" value="1"/>
</dbReference>
<evidence type="ECO:0000313" key="19">
    <source>
        <dbReference type="Proteomes" id="UP001239994"/>
    </source>
</evidence>
<dbReference type="GO" id="GO:0003677">
    <property type="term" value="F:DNA binding"/>
    <property type="evidence" value="ECO:0007669"/>
    <property type="project" value="UniProtKB-KW"/>
</dbReference>
<dbReference type="CDD" id="cd18793">
    <property type="entry name" value="SF2_C_SNF"/>
    <property type="match status" value="1"/>
</dbReference>
<dbReference type="Gene3D" id="2.40.50.40">
    <property type="match status" value="2"/>
</dbReference>
<feature type="region of interest" description="Disordered" evidence="14">
    <location>
        <begin position="2939"/>
        <end position="2997"/>
    </location>
</feature>
<dbReference type="InterPro" id="IPR014001">
    <property type="entry name" value="Helicase_ATP-bd"/>
</dbReference>
<dbReference type="InterPro" id="IPR016197">
    <property type="entry name" value="Chromo-like_dom_sf"/>
</dbReference>
<feature type="compositionally biased region" description="Low complexity" evidence="14">
    <location>
        <begin position="2374"/>
        <end position="2423"/>
    </location>
</feature>
<dbReference type="FunFam" id="3.40.50.300:FF:000015">
    <property type="entry name" value="chromodomain-helicase-DNA-binding protein 9 isoform X1"/>
    <property type="match status" value="1"/>
</dbReference>
<dbReference type="PROSITE" id="PS51192">
    <property type="entry name" value="HELICASE_ATP_BIND_1"/>
    <property type="match status" value="1"/>
</dbReference>
<dbReference type="InterPro" id="IPR000330">
    <property type="entry name" value="SNF2_N"/>
</dbReference>
<keyword evidence="10" id="KW-0238">DNA-binding</keyword>
<feature type="compositionally biased region" description="Polar residues" evidence="14">
    <location>
        <begin position="536"/>
        <end position="548"/>
    </location>
</feature>
<comment type="catalytic activity">
    <reaction evidence="13">
        <text>ATP + H2O = ADP + phosphate + H(+)</text>
        <dbReference type="Rhea" id="RHEA:13065"/>
        <dbReference type="ChEBI" id="CHEBI:15377"/>
        <dbReference type="ChEBI" id="CHEBI:15378"/>
        <dbReference type="ChEBI" id="CHEBI:30616"/>
        <dbReference type="ChEBI" id="CHEBI:43474"/>
        <dbReference type="ChEBI" id="CHEBI:456216"/>
    </reaction>
</comment>
<protein>
    <recommendedName>
        <fullName evidence="20">DNA helicase</fullName>
    </recommendedName>
</protein>
<comment type="caution">
    <text evidence="18">The sequence shown here is derived from an EMBL/GenBank/DDBJ whole genome shotgun (WGS) entry which is preliminary data.</text>
</comment>
<dbReference type="EMBL" id="JAROKS010000007">
    <property type="protein sequence ID" value="KAK1802528.1"/>
    <property type="molecule type" value="Genomic_DNA"/>
</dbReference>
<evidence type="ECO:0000256" key="3">
    <source>
        <dbReference type="ARBA" id="ARBA00022553"/>
    </source>
</evidence>
<feature type="compositionally biased region" description="Acidic residues" evidence="14">
    <location>
        <begin position="507"/>
        <end position="524"/>
    </location>
</feature>
<feature type="compositionally biased region" description="Polar residues" evidence="14">
    <location>
        <begin position="2450"/>
        <end position="2473"/>
    </location>
</feature>
<keyword evidence="4" id="KW-0677">Repeat</keyword>
<feature type="domain" description="Helicase ATP-binding" evidence="16">
    <location>
        <begin position="1078"/>
        <end position="1252"/>
    </location>
</feature>
<dbReference type="Gene3D" id="3.40.50.300">
    <property type="entry name" value="P-loop containing nucleotide triphosphate hydrolases"/>
    <property type="match status" value="1"/>
</dbReference>
<dbReference type="Gene3D" id="3.40.5.120">
    <property type="match status" value="2"/>
</dbReference>
<keyword evidence="12" id="KW-0539">Nucleus</keyword>
<proteinExistence type="inferred from homology"/>
<reference evidence="18" key="1">
    <citation type="submission" date="2023-03" db="EMBL/GenBank/DDBJ databases">
        <title>Electrophorus voltai genome.</title>
        <authorList>
            <person name="Bian C."/>
        </authorList>
    </citation>
    <scope>NUCLEOTIDE SEQUENCE</scope>
    <source>
        <strain evidence="18">CB-2022</strain>
        <tissue evidence="18">Muscle</tissue>
    </source>
</reference>
<feature type="compositionally biased region" description="Low complexity" evidence="14">
    <location>
        <begin position="3081"/>
        <end position="3095"/>
    </location>
</feature>
<dbReference type="GO" id="GO:0006325">
    <property type="term" value="P:chromatin organization"/>
    <property type="evidence" value="ECO:0007669"/>
    <property type="project" value="UniProtKB-KW"/>
</dbReference>
<feature type="compositionally biased region" description="Basic and acidic residues" evidence="14">
    <location>
        <begin position="827"/>
        <end position="840"/>
    </location>
</feature>
<feature type="domain" description="Chromo" evidence="15">
    <location>
        <begin position="979"/>
        <end position="1022"/>
    </location>
</feature>
<feature type="compositionally biased region" description="Low complexity" evidence="14">
    <location>
        <begin position="164"/>
        <end position="221"/>
    </location>
</feature>
<dbReference type="InterPro" id="IPR051493">
    <property type="entry name" value="CHD"/>
</dbReference>
<evidence type="ECO:0000256" key="2">
    <source>
        <dbReference type="ARBA" id="ARBA00007025"/>
    </source>
</evidence>
<dbReference type="FunFam" id="2.40.50.40:FF:000001">
    <property type="entry name" value="chromodomain-helicase-DNA-binding protein 8 isoform X4"/>
    <property type="match status" value="1"/>
</dbReference>